<dbReference type="GO" id="GO:0016787">
    <property type="term" value="F:hydrolase activity"/>
    <property type="evidence" value="ECO:0007669"/>
    <property type="project" value="UniProtKB-KW"/>
</dbReference>
<protein>
    <recommendedName>
        <fullName evidence="3">Phospholipase/carboxylesterase/thioesterase domain-containing protein</fullName>
    </recommendedName>
</protein>
<reference evidence="4" key="1">
    <citation type="submission" date="2018-05" db="EMBL/GenBank/DDBJ databases">
        <authorList>
            <person name="Lanie J.A."/>
            <person name="Ng W.-L."/>
            <person name="Kazmierczak K.M."/>
            <person name="Andrzejewski T.M."/>
            <person name="Davidsen T.M."/>
            <person name="Wayne K.J."/>
            <person name="Tettelin H."/>
            <person name="Glass J.I."/>
            <person name="Rusch D."/>
            <person name="Podicherti R."/>
            <person name="Tsui H.-C.T."/>
            <person name="Winkler M.E."/>
        </authorList>
    </citation>
    <scope>NUCLEOTIDE SEQUENCE</scope>
</reference>
<feature type="domain" description="Phospholipase/carboxylesterase/thioesterase" evidence="3">
    <location>
        <begin position="1"/>
        <end position="183"/>
    </location>
</feature>
<evidence type="ECO:0000259" key="3">
    <source>
        <dbReference type="Pfam" id="PF02230"/>
    </source>
</evidence>
<organism evidence="4">
    <name type="scientific">marine metagenome</name>
    <dbReference type="NCBI Taxonomy" id="408172"/>
    <lineage>
        <taxon>unclassified sequences</taxon>
        <taxon>metagenomes</taxon>
        <taxon>ecological metagenomes</taxon>
    </lineage>
</organism>
<comment type="similarity">
    <text evidence="1">Belongs to the AB hydrolase superfamily. AB hydrolase 2 family.</text>
</comment>
<dbReference type="SUPFAM" id="SSF53474">
    <property type="entry name" value="alpha/beta-Hydrolases"/>
    <property type="match status" value="1"/>
</dbReference>
<dbReference type="Pfam" id="PF02230">
    <property type="entry name" value="Abhydrolase_2"/>
    <property type="match status" value="1"/>
</dbReference>
<feature type="non-terminal residue" evidence="4">
    <location>
        <position position="186"/>
    </location>
</feature>
<dbReference type="InterPro" id="IPR003140">
    <property type="entry name" value="PLipase/COase/thioEstase"/>
</dbReference>
<dbReference type="Gene3D" id="3.40.50.1820">
    <property type="entry name" value="alpha/beta hydrolase"/>
    <property type="match status" value="1"/>
</dbReference>
<evidence type="ECO:0000256" key="1">
    <source>
        <dbReference type="ARBA" id="ARBA00006499"/>
    </source>
</evidence>
<accession>A0A382Q522</accession>
<dbReference type="EMBL" id="UINC01112044">
    <property type="protein sequence ID" value="SVC80693.1"/>
    <property type="molecule type" value="Genomic_DNA"/>
</dbReference>
<name>A0A382Q522_9ZZZZ</name>
<keyword evidence="2" id="KW-0378">Hydrolase</keyword>
<dbReference type="AlphaFoldDB" id="A0A382Q522"/>
<dbReference type="PANTHER" id="PTHR10655:SF17">
    <property type="entry name" value="LYSOPHOSPHOLIPASE-LIKE PROTEIN 1"/>
    <property type="match status" value="1"/>
</dbReference>
<sequence length="186" mass="21291">MLHGYGSNEDDLFSFANYIPGNYKIISLRAPYSLPYGGYSWYDINSDDLEAMNIKIGIEQAKSSISKIKDFVKNQLTQKYSFDIEKICLMGFSQGTALSYALSLNNPALFKNVIALSGMISMQLIDKNDKDYSNLNYFCSHGVQDQVIPVNYSRESIEWLKSKNITHVYKEYDMAHSVSQENFFDF</sequence>
<dbReference type="InterPro" id="IPR050565">
    <property type="entry name" value="LYPA1-2/EST-like"/>
</dbReference>
<proteinExistence type="inferred from homology"/>
<dbReference type="InterPro" id="IPR029058">
    <property type="entry name" value="AB_hydrolase_fold"/>
</dbReference>
<gene>
    <name evidence="4" type="ORF">METZ01_LOCUS333547</name>
</gene>
<evidence type="ECO:0000313" key="4">
    <source>
        <dbReference type="EMBL" id="SVC80693.1"/>
    </source>
</evidence>
<evidence type="ECO:0000256" key="2">
    <source>
        <dbReference type="ARBA" id="ARBA00022801"/>
    </source>
</evidence>
<dbReference type="PANTHER" id="PTHR10655">
    <property type="entry name" value="LYSOPHOSPHOLIPASE-RELATED"/>
    <property type="match status" value="1"/>
</dbReference>